<evidence type="ECO:0000313" key="4">
    <source>
        <dbReference type="Proteomes" id="UP001519295"/>
    </source>
</evidence>
<gene>
    <name evidence="3" type="ORF">JOF36_004227</name>
</gene>
<comment type="caution">
    <text evidence="3">The sequence shown here is derived from an EMBL/GenBank/DDBJ whole genome shotgun (WGS) entry which is preliminary data.</text>
</comment>
<reference evidence="3 4" key="1">
    <citation type="submission" date="2021-03" db="EMBL/GenBank/DDBJ databases">
        <title>Sequencing the genomes of 1000 actinobacteria strains.</title>
        <authorList>
            <person name="Klenk H.-P."/>
        </authorList>
    </citation>
    <scope>NUCLEOTIDE SEQUENCE [LARGE SCALE GENOMIC DNA]</scope>
    <source>
        <strain evidence="3 4">DSM 45256</strain>
    </source>
</reference>
<evidence type="ECO:0000313" key="3">
    <source>
        <dbReference type="EMBL" id="MBP2368531.1"/>
    </source>
</evidence>
<feature type="domain" description="Isochorismatase-like" evidence="2">
    <location>
        <begin position="7"/>
        <end position="179"/>
    </location>
</feature>
<evidence type="ECO:0000256" key="1">
    <source>
        <dbReference type="ARBA" id="ARBA00022801"/>
    </source>
</evidence>
<dbReference type="PANTHER" id="PTHR43540">
    <property type="entry name" value="PEROXYUREIDOACRYLATE/UREIDOACRYLATE AMIDOHYDROLASE-RELATED"/>
    <property type="match status" value="1"/>
</dbReference>
<dbReference type="RefSeq" id="WP_210029829.1">
    <property type="nucleotide sequence ID" value="NZ_JAGINU010000001.1"/>
</dbReference>
<dbReference type="CDD" id="cd01014">
    <property type="entry name" value="nicotinamidase_related"/>
    <property type="match status" value="1"/>
</dbReference>
<dbReference type="EMBL" id="JAGINU010000001">
    <property type="protein sequence ID" value="MBP2368531.1"/>
    <property type="molecule type" value="Genomic_DNA"/>
</dbReference>
<dbReference type="Gene3D" id="3.40.50.850">
    <property type="entry name" value="Isochorismatase-like"/>
    <property type="match status" value="1"/>
</dbReference>
<accession>A0ABS4VXK0</accession>
<name>A0ABS4VXK0_9PSEU</name>
<dbReference type="Pfam" id="PF00857">
    <property type="entry name" value="Isochorismatase"/>
    <property type="match status" value="1"/>
</dbReference>
<sequence>MSSPRRALIVIDVQQEYFEGPLAIHYPPRDESLARIVDAIDTAASQGVPIVVVRHEYPEGAPVFAAGSEGARLHPEVESRRGADWKQVTKNVASVFAGNDLTDWLRQNDVDTVTLVGYMTNNCILGSAAAAEPLGFTVEVLRDASGAIHLSNEAGTVSAQQLHEALMTLLHSNYAATTTTDAWRTALGAGDPVSKGDLGTSAVQGLAAHS</sequence>
<keyword evidence="4" id="KW-1185">Reference proteome</keyword>
<dbReference type="InterPro" id="IPR050272">
    <property type="entry name" value="Isochorismatase-like_hydrls"/>
</dbReference>
<protein>
    <submittedName>
        <fullName evidence="3">Nicotinamidase-related amidase</fullName>
    </submittedName>
</protein>
<dbReference type="Proteomes" id="UP001519295">
    <property type="component" value="Unassembled WGS sequence"/>
</dbReference>
<keyword evidence="1" id="KW-0378">Hydrolase</keyword>
<evidence type="ECO:0000259" key="2">
    <source>
        <dbReference type="Pfam" id="PF00857"/>
    </source>
</evidence>
<dbReference type="SUPFAM" id="SSF52499">
    <property type="entry name" value="Isochorismatase-like hydrolases"/>
    <property type="match status" value="1"/>
</dbReference>
<dbReference type="PANTHER" id="PTHR43540:SF6">
    <property type="entry name" value="ISOCHORISMATASE-LIKE DOMAIN-CONTAINING PROTEIN"/>
    <property type="match status" value="1"/>
</dbReference>
<proteinExistence type="predicted"/>
<dbReference type="InterPro" id="IPR036380">
    <property type="entry name" value="Isochorismatase-like_sf"/>
</dbReference>
<organism evidence="3 4">
    <name type="scientific">Pseudonocardia parietis</name>
    <dbReference type="NCBI Taxonomy" id="570936"/>
    <lineage>
        <taxon>Bacteria</taxon>
        <taxon>Bacillati</taxon>
        <taxon>Actinomycetota</taxon>
        <taxon>Actinomycetes</taxon>
        <taxon>Pseudonocardiales</taxon>
        <taxon>Pseudonocardiaceae</taxon>
        <taxon>Pseudonocardia</taxon>
    </lineage>
</organism>
<dbReference type="InterPro" id="IPR000868">
    <property type="entry name" value="Isochorismatase-like_dom"/>
</dbReference>